<evidence type="ECO:0000256" key="2">
    <source>
        <dbReference type="ARBA" id="ARBA00022737"/>
    </source>
</evidence>
<dbReference type="InterPro" id="IPR036236">
    <property type="entry name" value="Znf_C2H2_sf"/>
</dbReference>
<feature type="domain" description="C2H2-type" evidence="4">
    <location>
        <begin position="206"/>
        <end position="233"/>
    </location>
</feature>
<dbReference type="InterPro" id="IPR050758">
    <property type="entry name" value="Znf_C2H2-type"/>
</dbReference>
<evidence type="ECO:0000256" key="3">
    <source>
        <dbReference type="PROSITE-ProRule" id="PRU00042"/>
    </source>
</evidence>
<evidence type="ECO:0000313" key="5">
    <source>
        <dbReference type="EMBL" id="KAJ8873118.1"/>
    </source>
</evidence>
<feature type="domain" description="C2H2-type" evidence="4">
    <location>
        <begin position="125"/>
        <end position="152"/>
    </location>
</feature>
<organism evidence="5 6">
    <name type="scientific">Dryococelus australis</name>
    <dbReference type="NCBI Taxonomy" id="614101"/>
    <lineage>
        <taxon>Eukaryota</taxon>
        <taxon>Metazoa</taxon>
        <taxon>Ecdysozoa</taxon>
        <taxon>Arthropoda</taxon>
        <taxon>Hexapoda</taxon>
        <taxon>Insecta</taxon>
        <taxon>Pterygota</taxon>
        <taxon>Neoptera</taxon>
        <taxon>Polyneoptera</taxon>
        <taxon>Phasmatodea</taxon>
        <taxon>Verophasmatodea</taxon>
        <taxon>Anareolatae</taxon>
        <taxon>Phasmatidae</taxon>
        <taxon>Eurycanthinae</taxon>
        <taxon>Dryococelus</taxon>
    </lineage>
</organism>
<dbReference type="SUPFAM" id="SSF57667">
    <property type="entry name" value="beta-beta-alpha zinc fingers"/>
    <property type="match status" value="3"/>
</dbReference>
<protein>
    <recommendedName>
        <fullName evidence="4">C2H2-type domain-containing protein</fullName>
    </recommendedName>
</protein>
<feature type="domain" description="C2H2-type" evidence="4">
    <location>
        <begin position="178"/>
        <end position="205"/>
    </location>
</feature>
<dbReference type="PROSITE" id="PS00028">
    <property type="entry name" value="ZINC_FINGER_C2H2_1"/>
    <property type="match status" value="7"/>
</dbReference>
<dbReference type="SMART" id="SM00355">
    <property type="entry name" value="ZnF_C2H2"/>
    <property type="match status" value="7"/>
</dbReference>
<feature type="domain" description="C2H2-type" evidence="4">
    <location>
        <begin position="97"/>
        <end position="124"/>
    </location>
</feature>
<dbReference type="EMBL" id="JARBHB010000011">
    <property type="protein sequence ID" value="KAJ8873118.1"/>
    <property type="molecule type" value="Genomic_DNA"/>
</dbReference>
<dbReference type="Gene3D" id="3.30.160.60">
    <property type="entry name" value="Classic Zinc Finger"/>
    <property type="match status" value="4"/>
</dbReference>
<dbReference type="PANTHER" id="PTHR23234">
    <property type="entry name" value="ZNF44 PROTEIN"/>
    <property type="match status" value="1"/>
</dbReference>
<dbReference type="PROSITE" id="PS50157">
    <property type="entry name" value="ZINC_FINGER_C2H2_2"/>
    <property type="match status" value="6"/>
</dbReference>
<sequence>MCKSVQCSERKDCSVIDNNSSSRKTEQESCRRSCRKEKSKKKSKNDVFKKCSHSVKMGGSGNKKSLVAQEITDPGKKSCLCAGKIEPCALHPDKKKHFCTLCGAMFLWKEYLNMHMQSHTAEMPYSCSMCSVKFRLKESLDKHMRFHQGSTSPSCKAVLVSKSSSGMPMKAHALSAPFGCAICNLKFLWQEQLRNHSLVHPDRKLFFCAICGPQFPLEDELFLHVARHSESEQFMCTVCNAVLDSRTDLDSHMSSHFGENVFPCSLCKLPFSSSKLRECHVMLYHRESKQHSCSSPSKEQPASRAVIHDPTSLLGCRRECSADAQQEQGLLMYKGSLQKDQNLHMHMVNGITVFKDFFASRSKNSQYSVKSIECEKIGYPSISVSERQNTDVVDQGTKVSVQEEKLCCDLCNAKFKQKCSLESHIKICHSVKRT</sequence>
<evidence type="ECO:0000259" key="4">
    <source>
        <dbReference type="PROSITE" id="PS50157"/>
    </source>
</evidence>
<reference evidence="5 6" key="1">
    <citation type="submission" date="2023-02" db="EMBL/GenBank/DDBJ databases">
        <title>LHISI_Scaffold_Assembly.</title>
        <authorList>
            <person name="Stuart O.P."/>
            <person name="Cleave R."/>
            <person name="Magrath M.J.L."/>
            <person name="Mikheyev A.S."/>
        </authorList>
    </citation>
    <scope>NUCLEOTIDE SEQUENCE [LARGE SCALE GENOMIC DNA]</scope>
    <source>
        <strain evidence="5">Daus_M_001</strain>
        <tissue evidence="5">Leg muscle</tissue>
    </source>
</reference>
<keyword evidence="3" id="KW-0863">Zinc-finger</keyword>
<evidence type="ECO:0000313" key="6">
    <source>
        <dbReference type="Proteomes" id="UP001159363"/>
    </source>
</evidence>
<keyword evidence="3" id="KW-0862">Zinc</keyword>
<proteinExistence type="predicted"/>
<gene>
    <name evidence="5" type="ORF">PR048_026735</name>
</gene>
<feature type="domain" description="C2H2-type" evidence="4">
    <location>
        <begin position="406"/>
        <end position="434"/>
    </location>
</feature>
<keyword evidence="1" id="KW-0479">Metal-binding</keyword>
<keyword evidence="2" id="KW-0677">Repeat</keyword>
<dbReference type="Pfam" id="PF00096">
    <property type="entry name" value="zf-C2H2"/>
    <property type="match status" value="1"/>
</dbReference>
<comment type="caution">
    <text evidence="5">The sequence shown here is derived from an EMBL/GenBank/DDBJ whole genome shotgun (WGS) entry which is preliminary data.</text>
</comment>
<evidence type="ECO:0000256" key="1">
    <source>
        <dbReference type="ARBA" id="ARBA00022723"/>
    </source>
</evidence>
<name>A0ABQ9GM79_9NEOP</name>
<accession>A0ABQ9GM79</accession>
<dbReference type="InterPro" id="IPR013087">
    <property type="entry name" value="Znf_C2H2_type"/>
</dbReference>
<keyword evidence="6" id="KW-1185">Reference proteome</keyword>
<dbReference type="Proteomes" id="UP001159363">
    <property type="component" value="Chromosome 10"/>
</dbReference>
<feature type="domain" description="C2H2-type" evidence="4">
    <location>
        <begin position="234"/>
        <end position="261"/>
    </location>
</feature>
<dbReference type="PANTHER" id="PTHR23234:SF10">
    <property type="entry name" value="RIKEN CDNA 6720489N17 GENE-RELATED"/>
    <property type="match status" value="1"/>
</dbReference>